<keyword evidence="4" id="KW-1185">Reference proteome</keyword>
<keyword evidence="2" id="KW-0812">Transmembrane</keyword>
<evidence type="ECO:0000256" key="2">
    <source>
        <dbReference type="SAM" id="Phobius"/>
    </source>
</evidence>
<organism evidence="3 4">
    <name type="scientific">Goekera deserti</name>
    <dbReference type="NCBI Taxonomy" id="2497753"/>
    <lineage>
        <taxon>Bacteria</taxon>
        <taxon>Bacillati</taxon>
        <taxon>Actinomycetota</taxon>
        <taxon>Actinomycetes</taxon>
        <taxon>Geodermatophilales</taxon>
        <taxon>Geodermatophilaceae</taxon>
        <taxon>Goekera</taxon>
    </lineage>
</organism>
<protein>
    <submittedName>
        <fullName evidence="3">Uncharacterized protein</fullName>
    </submittedName>
</protein>
<reference evidence="3 4" key="1">
    <citation type="submission" date="2020-02" db="EMBL/GenBank/DDBJ databases">
        <title>The whole genome sequence of CPCC 205119.</title>
        <authorList>
            <person name="Jiang Z."/>
        </authorList>
    </citation>
    <scope>NUCLEOTIDE SEQUENCE [LARGE SCALE GENOMIC DNA]</scope>
    <source>
        <strain evidence="3 4">CPCC 205119</strain>
    </source>
</reference>
<keyword evidence="2" id="KW-0472">Membrane</keyword>
<comment type="caution">
    <text evidence="3">The sequence shown here is derived from an EMBL/GenBank/DDBJ whole genome shotgun (WGS) entry which is preliminary data.</text>
</comment>
<feature type="region of interest" description="Disordered" evidence="1">
    <location>
        <begin position="141"/>
        <end position="160"/>
    </location>
</feature>
<keyword evidence="2" id="KW-1133">Transmembrane helix</keyword>
<gene>
    <name evidence="3" type="ORF">G1H19_08735</name>
</gene>
<name>A0A7K3WC89_9ACTN</name>
<evidence type="ECO:0000313" key="4">
    <source>
        <dbReference type="Proteomes" id="UP000470470"/>
    </source>
</evidence>
<dbReference type="Proteomes" id="UP000470470">
    <property type="component" value="Unassembled WGS sequence"/>
</dbReference>
<evidence type="ECO:0000256" key="1">
    <source>
        <dbReference type="SAM" id="MobiDB-lite"/>
    </source>
</evidence>
<dbReference type="AlphaFoldDB" id="A0A7K3WC89"/>
<dbReference type="EMBL" id="JAAGWK010000010">
    <property type="protein sequence ID" value="NEL54082.1"/>
    <property type="molecule type" value="Genomic_DNA"/>
</dbReference>
<proteinExistence type="predicted"/>
<sequence length="172" mass="17395">MHALRASLLVVAVGGLLFGLLTGVVTGAAYDSARVGVGTGVGVGLLFGLLSGVAVGAGMLLLRRGAAAREQPVRAQEASVAVTARPDLPDRIVAVLRALPAEVTDVDVAAGRFAAVTAAGRRSWGNDVVVQLTGHRDAPIARVTSTPRGPGRPADQDAGLEQVHTVAQRLAG</sequence>
<dbReference type="RefSeq" id="WP_152729929.1">
    <property type="nucleotide sequence ID" value="NZ_JAABOZ010000002.1"/>
</dbReference>
<evidence type="ECO:0000313" key="3">
    <source>
        <dbReference type="EMBL" id="NEL54082.1"/>
    </source>
</evidence>
<accession>A0A7K3WC89</accession>
<feature type="transmembrane region" description="Helical" evidence="2">
    <location>
        <begin position="37"/>
        <end position="62"/>
    </location>
</feature>